<dbReference type="Pfam" id="PF07195">
    <property type="entry name" value="FliD_C"/>
    <property type="match status" value="1"/>
</dbReference>
<reference evidence="8 9" key="1">
    <citation type="submission" date="2019-02" db="EMBL/GenBank/DDBJ databases">
        <title>Aquabacterium sp. strain KMB7.</title>
        <authorList>
            <person name="Chen W.-M."/>
        </authorList>
    </citation>
    <scope>NUCLEOTIDE SEQUENCE [LARGE SCALE GENOMIC DNA]</scope>
    <source>
        <strain evidence="8 9">KMB7</strain>
    </source>
</reference>
<dbReference type="Proteomes" id="UP000292120">
    <property type="component" value="Unassembled WGS sequence"/>
</dbReference>
<dbReference type="PANTHER" id="PTHR30288:SF0">
    <property type="entry name" value="FLAGELLAR HOOK-ASSOCIATED PROTEIN 2"/>
    <property type="match status" value="1"/>
</dbReference>
<keyword evidence="4 5" id="KW-0975">Bacterial flagellum</keyword>
<evidence type="ECO:0000313" key="9">
    <source>
        <dbReference type="Proteomes" id="UP000292120"/>
    </source>
</evidence>
<keyword evidence="8" id="KW-0966">Cell projection</keyword>
<sequence>MATITSAGLGSGLDVSTIVSKLTELERTPITQLQREASTIQSKISSFGSLTSAVSSLKDAAAKLNQASTWSATTATSADASAVAVSTDSNAATGNYSVAVQSLAMGQTTASATYASSGATIGIGTLTFDIGTYGAGQSTFTTNPNWPRATVEITAADNSLEKVRDKINSAGVGVVASVVTDATGSRLVFRSALTGAANAFKVSATDGDGNDTDGAGLSALAYDPTLSITNMASMQPAANAKLTINNLPVESATNTVTGAVEGLTLKLNKVTSSPVDVGVTQDTESIKKAITGFTTAYTNLNSLIKDQTKYDATTKKAGTLQGDSAAISIQSRMRAILSQTSGASSVYGQLSQIGISIDANGALSVSSSKLDGALSANLGEVKKLFSNLDTANTANNGFAQRFTDLASEVTSFEGTLSTRTSGLQKRLSDNTKRQAELEDRVALFQARLTKQYNSLDTTMSNLNGLSTYVSQQIAAMNKSNT</sequence>
<name>A0A4Q9H2Q3_9BURK</name>
<evidence type="ECO:0000256" key="1">
    <source>
        <dbReference type="ARBA" id="ARBA00009764"/>
    </source>
</evidence>
<dbReference type="GO" id="GO:0009424">
    <property type="term" value="C:bacterial-type flagellum hook"/>
    <property type="evidence" value="ECO:0007669"/>
    <property type="project" value="UniProtKB-UniRule"/>
</dbReference>
<evidence type="ECO:0000256" key="3">
    <source>
        <dbReference type="ARBA" id="ARBA00023054"/>
    </source>
</evidence>
<evidence type="ECO:0000259" key="6">
    <source>
        <dbReference type="Pfam" id="PF02465"/>
    </source>
</evidence>
<dbReference type="RefSeq" id="WP_130966331.1">
    <property type="nucleotide sequence ID" value="NZ_SIXI01000001.1"/>
</dbReference>
<dbReference type="GO" id="GO:0007155">
    <property type="term" value="P:cell adhesion"/>
    <property type="evidence" value="ECO:0007669"/>
    <property type="project" value="InterPro"/>
</dbReference>
<dbReference type="GO" id="GO:0071973">
    <property type="term" value="P:bacterial-type flagellum-dependent cell motility"/>
    <property type="evidence" value="ECO:0007669"/>
    <property type="project" value="TreeGrafter"/>
</dbReference>
<dbReference type="InterPro" id="IPR040026">
    <property type="entry name" value="FliD"/>
</dbReference>
<feature type="domain" description="Flagellar hook-associated protein 2 N-terminal" evidence="6">
    <location>
        <begin position="11"/>
        <end position="106"/>
    </location>
</feature>
<evidence type="ECO:0000313" key="8">
    <source>
        <dbReference type="EMBL" id="TBO34382.1"/>
    </source>
</evidence>
<dbReference type="Pfam" id="PF02465">
    <property type="entry name" value="FliD_N"/>
    <property type="match status" value="1"/>
</dbReference>
<keyword evidence="8" id="KW-0282">Flagellum</keyword>
<dbReference type="GO" id="GO:0009421">
    <property type="term" value="C:bacterial-type flagellum filament cap"/>
    <property type="evidence" value="ECO:0007669"/>
    <property type="project" value="InterPro"/>
</dbReference>
<dbReference type="OrthoDB" id="9810816at2"/>
<organism evidence="8 9">
    <name type="scientific">Aquabacterium lacunae</name>
    <dbReference type="NCBI Taxonomy" id="2528630"/>
    <lineage>
        <taxon>Bacteria</taxon>
        <taxon>Pseudomonadati</taxon>
        <taxon>Pseudomonadota</taxon>
        <taxon>Betaproteobacteria</taxon>
        <taxon>Burkholderiales</taxon>
        <taxon>Aquabacterium</taxon>
    </lineage>
</organism>
<dbReference type="AlphaFoldDB" id="A0A4Q9H2Q3"/>
<comment type="subunit">
    <text evidence="2 5">Homopentamer.</text>
</comment>
<comment type="subcellular location">
    <subcellularLocation>
        <location evidence="5">Secreted</location>
    </subcellularLocation>
    <subcellularLocation>
        <location evidence="5">Bacterial flagellum</location>
    </subcellularLocation>
</comment>
<comment type="function">
    <text evidence="5">Required for morphogenesis and for the elongation of the flagellar filament by facilitating polymerization of the flagellin monomers at the tip of growing filament. Forms a capping structure, which prevents flagellin subunits (transported through the central channel of the flagellum) from leaking out without polymerization at the distal end.</text>
</comment>
<dbReference type="InterPro" id="IPR010809">
    <property type="entry name" value="FliD_C"/>
</dbReference>
<evidence type="ECO:0000256" key="4">
    <source>
        <dbReference type="ARBA" id="ARBA00023143"/>
    </source>
</evidence>
<dbReference type="PANTHER" id="PTHR30288">
    <property type="entry name" value="FLAGELLAR CAP/ASSEMBLY PROTEIN FLID"/>
    <property type="match status" value="1"/>
</dbReference>
<dbReference type="EMBL" id="SIXI01000001">
    <property type="protein sequence ID" value="TBO34382.1"/>
    <property type="molecule type" value="Genomic_DNA"/>
</dbReference>
<keyword evidence="5" id="KW-0964">Secreted</keyword>
<keyword evidence="3" id="KW-0175">Coiled coil</keyword>
<evidence type="ECO:0000256" key="5">
    <source>
        <dbReference type="RuleBase" id="RU362066"/>
    </source>
</evidence>
<keyword evidence="9" id="KW-1185">Reference proteome</keyword>
<gene>
    <name evidence="8" type="ORF">EYS42_02890</name>
</gene>
<dbReference type="InterPro" id="IPR003481">
    <property type="entry name" value="FliD_N"/>
</dbReference>
<dbReference type="GO" id="GO:0005576">
    <property type="term" value="C:extracellular region"/>
    <property type="evidence" value="ECO:0007669"/>
    <property type="project" value="UniProtKB-SubCell"/>
</dbReference>
<evidence type="ECO:0000259" key="7">
    <source>
        <dbReference type="Pfam" id="PF07195"/>
    </source>
</evidence>
<feature type="domain" description="Flagellar hook-associated protein 2 C-terminal" evidence="7">
    <location>
        <begin position="237"/>
        <end position="463"/>
    </location>
</feature>
<comment type="similarity">
    <text evidence="1 5">Belongs to the FliD family.</text>
</comment>
<keyword evidence="8" id="KW-0969">Cilium</keyword>
<proteinExistence type="inferred from homology"/>
<protein>
    <recommendedName>
        <fullName evidence="5">Flagellar hook-associated protein 2</fullName>
        <shortName evidence="5">HAP2</shortName>
    </recommendedName>
    <alternativeName>
        <fullName evidence="5">Flagellar cap protein</fullName>
    </alternativeName>
</protein>
<comment type="caution">
    <text evidence="8">The sequence shown here is derived from an EMBL/GenBank/DDBJ whole genome shotgun (WGS) entry which is preliminary data.</text>
</comment>
<accession>A0A4Q9H2Q3</accession>
<evidence type="ECO:0000256" key="2">
    <source>
        <dbReference type="ARBA" id="ARBA00011255"/>
    </source>
</evidence>